<dbReference type="GO" id="GO:0019905">
    <property type="term" value="F:syntaxin binding"/>
    <property type="evidence" value="ECO:0007669"/>
    <property type="project" value="InterPro"/>
</dbReference>
<feature type="region of interest" description="Disordered" evidence="3">
    <location>
        <begin position="410"/>
        <end position="599"/>
    </location>
</feature>
<feature type="compositionally biased region" description="Polar residues" evidence="3">
    <location>
        <begin position="526"/>
        <end position="542"/>
    </location>
</feature>
<evidence type="ECO:0000256" key="2">
    <source>
        <dbReference type="SAM" id="Coils"/>
    </source>
</evidence>
<keyword evidence="2" id="KW-0175">Coiled coil</keyword>
<feature type="compositionally biased region" description="Basic and acidic residues" evidence="3">
    <location>
        <begin position="516"/>
        <end position="525"/>
    </location>
</feature>
<dbReference type="AlphaFoldDB" id="A0A6F9DAF0"/>
<dbReference type="PANTHER" id="PTHR16127">
    <property type="entry name" value="TAXILIN"/>
    <property type="match status" value="1"/>
</dbReference>
<feature type="coiled-coil region" evidence="2">
    <location>
        <begin position="280"/>
        <end position="317"/>
    </location>
</feature>
<feature type="compositionally biased region" description="Polar residues" evidence="3">
    <location>
        <begin position="562"/>
        <end position="571"/>
    </location>
</feature>
<proteinExistence type="evidence at transcript level"/>
<dbReference type="EMBL" id="LR784267">
    <property type="protein sequence ID" value="CAB3234999.1"/>
    <property type="molecule type" value="mRNA"/>
</dbReference>
<feature type="compositionally biased region" description="Low complexity" evidence="3">
    <location>
        <begin position="59"/>
        <end position="87"/>
    </location>
</feature>
<reference evidence="4" key="1">
    <citation type="submission" date="2020-04" db="EMBL/GenBank/DDBJ databases">
        <authorList>
            <person name="Neveu A P."/>
        </authorList>
    </citation>
    <scope>NUCLEOTIDE SEQUENCE</scope>
    <source>
        <tissue evidence="4">Whole embryo</tissue>
    </source>
</reference>
<dbReference type="InterPro" id="IPR026183">
    <property type="entry name" value="Taxilin_fam"/>
</dbReference>
<feature type="compositionally biased region" description="Low complexity" evidence="3">
    <location>
        <begin position="30"/>
        <end position="47"/>
    </location>
</feature>
<feature type="compositionally biased region" description="Basic and acidic residues" evidence="3">
    <location>
        <begin position="572"/>
        <end position="588"/>
    </location>
</feature>
<organism evidence="4">
    <name type="scientific">Phallusia mammillata</name>
    <dbReference type="NCBI Taxonomy" id="59560"/>
    <lineage>
        <taxon>Eukaryota</taxon>
        <taxon>Metazoa</taxon>
        <taxon>Chordata</taxon>
        <taxon>Tunicata</taxon>
        <taxon>Ascidiacea</taxon>
        <taxon>Phlebobranchia</taxon>
        <taxon>Ascidiidae</taxon>
        <taxon>Phallusia</taxon>
    </lineage>
</organism>
<dbReference type="PANTHER" id="PTHR16127:SF13">
    <property type="entry name" value="GH01188P"/>
    <property type="match status" value="1"/>
</dbReference>
<evidence type="ECO:0000256" key="1">
    <source>
        <dbReference type="ARBA" id="ARBA00009550"/>
    </source>
</evidence>
<feature type="coiled-coil region" evidence="2">
    <location>
        <begin position="161"/>
        <end position="199"/>
    </location>
</feature>
<feature type="compositionally biased region" description="Polar residues" evidence="3">
    <location>
        <begin position="1"/>
        <end position="18"/>
    </location>
</feature>
<feature type="compositionally biased region" description="Basic and acidic residues" evidence="3">
    <location>
        <begin position="432"/>
        <end position="446"/>
    </location>
</feature>
<sequence length="599" mass="67643">MGEPTFANNTDACAQSTEVDGPNLERPKTPESTNTKPPTSTESSPITPREDVPPIAVGSSIESYSSSASSTPRDESSSGSPSPIPDDFIGENGLKQKPKVKLGKDISLMMQALNSLQSPEEKIAALCKKYADLLEQQKIMQKQLKISQRKQSQSVKEKEQLQAESNKAVLAKGKLENLARELQKRNKALQEEQSRKSMEEVTLRQEMAANFQTTVNRIESQMRNAVEGSKQIQSENEKMGGKLNEIVAYHKNREEAMQKLLKQYEMQDKLLSKELERTILVQAEQKEQDQAEKKKLLEQLLERNQLYENKLKQEKELRAQLNYYSDKFEDFQSTLEKSNEIFTSYRTEMDKMGKKLKQAEKERMKIQKKWEDATKALAETVDYTQQLEAKQARLERLSRALQTERNMLTQKVRELGGEAPTTAKATKKKENKKAAKKLDTQEKVEEPNPNVESPTLEENQHKQENVTEPPTPDGAQTQDNEKAKTDSVQSTDKPVCEENSETPSSKEVDQTETEDADKSESDSTNRDQSPPEQASDQSSNIASCDKDMKPNNEAMTEEELTPQESMQSTDGKSMKEEVSCQDGEEKCVAQDTPEPDAEN</sequence>
<dbReference type="SMR" id="A0A6F9DAF0"/>
<dbReference type="Pfam" id="PF09728">
    <property type="entry name" value="Taxilin"/>
    <property type="match status" value="1"/>
</dbReference>
<evidence type="ECO:0000313" key="4">
    <source>
        <dbReference type="EMBL" id="CAB3234999.1"/>
    </source>
</evidence>
<name>A0A6F9DAF0_9ASCI</name>
<protein>
    <submittedName>
        <fullName evidence="4">Gamma-taxilin</fullName>
    </submittedName>
</protein>
<comment type="similarity">
    <text evidence="1">Belongs to the taxilin family.</text>
</comment>
<gene>
    <name evidence="4" type="primary">Cxorf15</name>
</gene>
<accession>A0A6F9DAF0</accession>
<feature type="region of interest" description="Disordered" evidence="3">
    <location>
        <begin position="1"/>
        <end position="96"/>
    </location>
</feature>
<evidence type="ECO:0000256" key="3">
    <source>
        <dbReference type="SAM" id="MobiDB-lite"/>
    </source>
</evidence>